<feature type="transmembrane region" description="Helical" evidence="2">
    <location>
        <begin position="7"/>
        <end position="28"/>
    </location>
</feature>
<comment type="caution">
    <text evidence="3">The sequence shown here is derived from an EMBL/GenBank/DDBJ whole genome shotgun (WGS) entry which is preliminary data.</text>
</comment>
<dbReference type="Proteomes" id="UP001153069">
    <property type="component" value="Unassembled WGS sequence"/>
</dbReference>
<dbReference type="EMBL" id="CAICTM010000262">
    <property type="protein sequence ID" value="CAB9506330.1"/>
    <property type="molecule type" value="Genomic_DNA"/>
</dbReference>
<gene>
    <name evidence="3" type="ORF">SEMRO_263_G102250.1</name>
</gene>
<keyword evidence="2" id="KW-1133">Transmembrane helix</keyword>
<evidence type="ECO:0000313" key="4">
    <source>
        <dbReference type="Proteomes" id="UP001153069"/>
    </source>
</evidence>
<name>A0A9N8DTB7_9STRA</name>
<dbReference type="SUPFAM" id="SSF53474">
    <property type="entry name" value="alpha/beta-Hydrolases"/>
    <property type="match status" value="1"/>
</dbReference>
<keyword evidence="4" id="KW-1185">Reference proteome</keyword>
<reference evidence="3" key="1">
    <citation type="submission" date="2020-06" db="EMBL/GenBank/DDBJ databases">
        <authorList>
            <consortium name="Plant Systems Biology data submission"/>
        </authorList>
    </citation>
    <scope>NUCLEOTIDE SEQUENCE</scope>
    <source>
        <strain evidence="3">D6</strain>
    </source>
</reference>
<dbReference type="Gene3D" id="3.40.50.1820">
    <property type="entry name" value="alpha/beta hydrolase"/>
    <property type="match status" value="1"/>
</dbReference>
<feature type="compositionally biased region" description="Basic and acidic residues" evidence="1">
    <location>
        <begin position="38"/>
        <end position="53"/>
    </location>
</feature>
<organism evidence="3 4">
    <name type="scientific">Seminavis robusta</name>
    <dbReference type="NCBI Taxonomy" id="568900"/>
    <lineage>
        <taxon>Eukaryota</taxon>
        <taxon>Sar</taxon>
        <taxon>Stramenopiles</taxon>
        <taxon>Ochrophyta</taxon>
        <taxon>Bacillariophyta</taxon>
        <taxon>Bacillariophyceae</taxon>
        <taxon>Bacillariophycidae</taxon>
        <taxon>Naviculales</taxon>
        <taxon>Naviculaceae</taxon>
        <taxon>Seminavis</taxon>
    </lineage>
</organism>
<keyword evidence="2" id="KW-0472">Membrane</keyword>
<sequence length="459" mass="50896">MAQTRSVSISVFLLVIASVCTVPVLVLVHTKTSSLRGNGDRGIVDAEDTKRPSSEGSGTQRKLLSMELDYEFVQRANLAHYLSKLMKRNTLLDEIDYWNDYYQSFMAWDFLGHDRAMVVKKDDVCYTHFKAQSRNSLIDIWQTLNPLVQRNAYGTGCDVRKSYYNAYEAPYQDEMKAETDRCVKSCENGDCPLILCGTSTGGASAMVAALDPFMQKYDPLVIVTGPLRALISDECDALDTDRIYRITTANAGYYDAASDGSPKMGRHFGHHIMLDEMSNPFYIGPDDSTLRQPDNYNIHIVEAYINRLQALADRPASDYPMTLEQFPDGHWCTLSDECNSGHCQLDDPLLEGVCSELGGGAADVSRDDVLLAVGSICSNADECATGMCVLGRCAMEDGLLAVGSYCEEHENCATDKCVDNFCMDKTGEGSWCRNDWECASNLCAGRLSWIMMRRCAADP</sequence>
<keyword evidence="2" id="KW-0812">Transmembrane</keyword>
<evidence type="ECO:0000313" key="3">
    <source>
        <dbReference type="EMBL" id="CAB9506330.1"/>
    </source>
</evidence>
<dbReference type="InterPro" id="IPR029058">
    <property type="entry name" value="AB_hydrolase_fold"/>
</dbReference>
<feature type="region of interest" description="Disordered" evidence="1">
    <location>
        <begin position="34"/>
        <end position="59"/>
    </location>
</feature>
<accession>A0A9N8DTB7</accession>
<evidence type="ECO:0000256" key="1">
    <source>
        <dbReference type="SAM" id="MobiDB-lite"/>
    </source>
</evidence>
<protein>
    <submittedName>
        <fullName evidence="3">Uncharacterized protein</fullName>
    </submittedName>
</protein>
<dbReference type="AlphaFoldDB" id="A0A9N8DTB7"/>
<evidence type="ECO:0000256" key="2">
    <source>
        <dbReference type="SAM" id="Phobius"/>
    </source>
</evidence>
<proteinExistence type="predicted"/>